<dbReference type="SUPFAM" id="SSF69593">
    <property type="entry name" value="Glycerol-3-phosphate (1)-acyltransferase"/>
    <property type="match status" value="1"/>
</dbReference>
<gene>
    <name evidence="3" type="ORF">DFR26_1964</name>
</gene>
<sequence>MLSLLPAPLLGLLVGTLLVLSILMASVVILLMSPLKLLSLIFPVISPRVRRAIAAVQEAWTSTNSLIFKLLPDLTWDVRGLQNLHRDRWYFVVSNHQCWMDILTAFHVLNRRIPPLKIFIKQDLLYVPVIGLAVYTLDYPFMKRFSRELIAKKPHLRGKDLETTRRACEKYKGYPVSVMSYLEGTRATPAKMAACETPYQQLLPPKSAGAAFVLNALGSQMDTVLDLTIAYPGGVPSFWDFCCGRVRRIVVDVTLREIPAHFCQGSFENNPAFRAEFTQWTQQLWAQKDELLLTWRRVND</sequence>
<name>A0A3E0H1T9_9GAMM</name>
<dbReference type="PANTHER" id="PTHR10983:SF16">
    <property type="entry name" value="LYSOCARDIOLIPIN ACYLTRANSFERASE 1"/>
    <property type="match status" value="1"/>
</dbReference>
<evidence type="ECO:0000256" key="1">
    <source>
        <dbReference type="SAM" id="Phobius"/>
    </source>
</evidence>
<dbReference type="OrthoDB" id="319710at2"/>
<keyword evidence="1" id="KW-0812">Transmembrane</keyword>
<evidence type="ECO:0000313" key="4">
    <source>
        <dbReference type="Proteomes" id="UP000256774"/>
    </source>
</evidence>
<dbReference type="SMART" id="SM00563">
    <property type="entry name" value="PlsC"/>
    <property type="match status" value="1"/>
</dbReference>
<keyword evidence="3" id="KW-0808">Transferase</keyword>
<keyword evidence="1" id="KW-0472">Membrane</keyword>
<dbReference type="RefSeq" id="WP_116208775.1">
    <property type="nucleotide sequence ID" value="NZ_QUNR01000004.1"/>
</dbReference>
<dbReference type="EMBL" id="QUNR01000004">
    <property type="protein sequence ID" value="REH36826.1"/>
    <property type="molecule type" value="Genomic_DNA"/>
</dbReference>
<dbReference type="PANTHER" id="PTHR10983">
    <property type="entry name" value="1-ACYLGLYCEROL-3-PHOSPHATE ACYLTRANSFERASE-RELATED"/>
    <property type="match status" value="1"/>
</dbReference>
<reference evidence="3 4" key="1">
    <citation type="submission" date="2018-08" db="EMBL/GenBank/DDBJ databases">
        <title>Genomic Encyclopedia of Type Strains, Phase IV (KMG-IV): sequencing the most valuable type-strain genomes for metagenomic binning, comparative biology and taxonomic classification.</title>
        <authorList>
            <person name="Goeker M."/>
        </authorList>
    </citation>
    <scope>NUCLEOTIDE SEQUENCE [LARGE SCALE GENOMIC DNA]</scope>
    <source>
        <strain evidence="3 4">DSM 26022</strain>
    </source>
</reference>
<feature type="domain" description="Phospholipid/glycerol acyltransferase" evidence="2">
    <location>
        <begin position="90"/>
        <end position="232"/>
    </location>
</feature>
<protein>
    <submittedName>
        <fullName evidence="3">1-acyl-sn-glycerol-3-phosphate acyltransferase</fullName>
    </submittedName>
</protein>
<dbReference type="Proteomes" id="UP000256774">
    <property type="component" value="Unassembled WGS sequence"/>
</dbReference>
<keyword evidence="4" id="KW-1185">Reference proteome</keyword>
<proteinExistence type="predicted"/>
<comment type="caution">
    <text evidence="3">The sequence shown here is derived from an EMBL/GenBank/DDBJ whole genome shotgun (WGS) entry which is preliminary data.</text>
</comment>
<organism evidence="3 4">
    <name type="scientific">Paraperlucidibaca baekdonensis</name>
    <dbReference type="NCBI Taxonomy" id="748120"/>
    <lineage>
        <taxon>Bacteria</taxon>
        <taxon>Pseudomonadati</taxon>
        <taxon>Pseudomonadota</taxon>
        <taxon>Gammaproteobacteria</taxon>
        <taxon>Moraxellales</taxon>
        <taxon>Moraxellaceae</taxon>
        <taxon>Paraperlucidibaca</taxon>
    </lineage>
</organism>
<dbReference type="Pfam" id="PF01553">
    <property type="entry name" value="Acyltransferase"/>
    <property type="match status" value="1"/>
</dbReference>
<dbReference type="InterPro" id="IPR002123">
    <property type="entry name" value="Plipid/glycerol_acylTrfase"/>
</dbReference>
<feature type="transmembrane region" description="Helical" evidence="1">
    <location>
        <begin position="12"/>
        <end position="32"/>
    </location>
</feature>
<evidence type="ECO:0000313" key="3">
    <source>
        <dbReference type="EMBL" id="REH36826.1"/>
    </source>
</evidence>
<keyword evidence="1" id="KW-1133">Transmembrane helix</keyword>
<accession>A0A3E0H1T9</accession>
<evidence type="ECO:0000259" key="2">
    <source>
        <dbReference type="SMART" id="SM00563"/>
    </source>
</evidence>
<dbReference type="CDD" id="cd07990">
    <property type="entry name" value="LPLAT_LCLAT1-like"/>
    <property type="match status" value="1"/>
</dbReference>
<dbReference type="AlphaFoldDB" id="A0A3E0H1T9"/>
<dbReference type="NCBIfam" id="NF010621">
    <property type="entry name" value="PRK14014.1"/>
    <property type="match status" value="1"/>
</dbReference>
<dbReference type="GO" id="GO:0016746">
    <property type="term" value="F:acyltransferase activity"/>
    <property type="evidence" value="ECO:0007669"/>
    <property type="project" value="UniProtKB-KW"/>
</dbReference>
<keyword evidence="3" id="KW-0012">Acyltransferase</keyword>